<keyword evidence="4" id="KW-0418">Kinase</keyword>
<dbReference type="CDD" id="cd14008">
    <property type="entry name" value="STKc_LKB1_CaMKK"/>
    <property type="match status" value="1"/>
</dbReference>
<comment type="similarity">
    <text evidence="4">Belongs to the protein kinase superfamily.</text>
</comment>
<dbReference type="InterPro" id="IPR008271">
    <property type="entry name" value="Ser/Thr_kinase_AS"/>
</dbReference>
<dbReference type="PROSITE" id="PS00107">
    <property type="entry name" value="PROTEIN_KINASE_ATP"/>
    <property type="match status" value="1"/>
</dbReference>
<dbReference type="GO" id="GO:0005737">
    <property type="term" value="C:cytoplasm"/>
    <property type="evidence" value="ECO:0007669"/>
    <property type="project" value="TreeGrafter"/>
</dbReference>
<sequence>MYKIANPDIKYTIAAQVGEDTHGMMVVGEYAIVRNLGRGSYGTVYEVKALATGERFAMKEYHKAVLRRRRQSDMMTRGSGGGGGGGRGGGRGGLFAARRQLQQQLEREEAADPFALIRTELAVAKKLQHASLVQVHEVLNDAEQDILYMVIDLCEGGPVQRLDAAAAACEPLPAADAHAHFVSALLGLEFLHEHGIVHRDIKPDNLLLDSGGALRIADFGESALVSRDDDRVTSAAGSPAFMAPELAAGGGGVSGEAADIWSLGVCLYCFVCGTLPFKGATPLEVADAIADAGLRFPAAPHGDEQLEDLLRRMLDRSPDSRIALAAIRDHPWVTRGGAFALPSREENCRNAVGQITEDDVANSIKHIYDIMPVILAVAKLRRFRRRIRERREQEEALARGASGAGSSEPQPAVA</sequence>
<dbReference type="PANTHER" id="PTHR24346:SF77">
    <property type="entry name" value="SERINE THREONINE PROTEIN KINASE"/>
    <property type="match status" value="1"/>
</dbReference>
<feature type="compositionally biased region" description="Gly residues" evidence="5">
    <location>
        <begin position="78"/>
        <end position="89"/>
    </location>
</feature>
<keyword evidence="8" id="KW-1185">Reference proteome</keyword>
<dbReference type="Pfam" id="PF00069">
    <property type="entry name" value="Pkinase"/>
    <property type="match status" value="1"/>
</dbReference>
<dbReference type="PANTHER" id="PTHR24346">
    <property type="entry name" value="MAP/MICROTUBULE AFFINITY-REGULATING KINASE"/>
    <property type="match status" value="1"/>
</dbReference>
<feature type="binding site" evidence="3">
    <location>
        <position position="59"/>
    </location>
    <ligand>
        <name>ATP</name>
        <dbReference type="ChEBI" id="CHEBI:30616"/>
    </ligand>
</feature>
<dbReference type="Gene3D" id="1.10.510.10">
    <property type="entry name" value="Transferase(Phosphotransferase) domain 1"/>
    <property type="match status" value="1"/>
</dbReference>
<dbReference type="EMBL" id="JANBUL010000310">
    <property type="protein sequence ID" value="KAJ2777133.1"/>
    <property type="molecule type" value="Genomic_DNA"/>
</dbReference>
<dbReference type="GO" id="GO:0004674">
    <property type="term" value="F:protein serine/threonine kinase activity"/>
    <property type="evidence" value="ECO:0007669"/>
    <property type="project" value="UniProtKB-KW"/>
</dbReference>
<evidence type="ECO:0000259" key="6">
    <source>
        <dbReference type="PROSITE" id="PS50011"/>
    </source>
</evidence>
<feature type="domain" description="Protein kinase" evidence="6">
    <location>
        <begin position="30"/>
        <end position="333"/>
    </location>
</feature>
<feature type="compositionally biased region" description="Low complexity" evidence="5">
    <location>
        <begin position="398"/>
        <end position="408"/>
    </location>
</feature>
<evidence type="ECO:0000256" key="4">
    <source>
        <dbReference type="RuleBase" id="RU000304"/>
    </source>
</evidence>
<evidence type="ECO:0000313" key="7">
    <source>
        <dbReference type="EMBL" id="KAJ2777133.1"/>
    </source>
</evidence>
<dbReference type="SUPFAM" id="SSF56112">
    <property type="entry name" value="Protein kinase-like (PK-like)"/>
    <property type="match status" value="1"/>
</dbReference>
<dbReference type="SMART" id="SM00220">
    <property type="entry name" value="S_TKc"/>
    <property type="match status" value="1"/>
</dbReference>
<feature type="region of interest" description="Disordered" evidence="5">
    <location>
        <begin position="392"/>
        <end position="414"/>
    </location>
</feature>
<evidence type="ECO:0000256" key="1">
    <source>
        <dbReference type="ARBA" id="ARBA00022741"/>
    </source>
</evidence>
<evidence type="ECO:0000256" key="3">
    <source>
        <dbReference type="PROSITE-ProRule" id="PRU10141"/>
    </source>
</evidence>
<evidence type="ECO:0000256" key="5">
    <source>
        <dbReference type="SAM" id="MobiDB-lite"/>
    </source>
</evidence>
<proteinExistence type="inferred from homology"/>
<evidence type="ECO:0000313" key="8">
    <source>
        <dbReference type="Proteomes" id="UP001140217"/>
    </source>
</evidence>
<dbReference type="PROSITE" id="PS00108">
    <property type="entry name" value="PROTEIN_KINASE_ST"/>
    <property type="match status" value="1"/>
</dbReference>
<dbReference type="AlphaFoldDB" id="A0A9W8H902"/>
<dbReference type="PROSITE" id="PS50011">
    <property type="entry name" value="PROTEIN_KINASE_DOM"/>
    <property type="match status" value="1"/>
</dbReference>
<keyword evidence="2 3" id="KW-0067">ATP-binding</keyword>
<dbReference type="InterPro" id="IPR000719">
    <property type="entry name" value="Prot_kinase_dom"/>
</dbReference>
<dbReference type="InterPro" id="IPR017441">
    <property type="entry name" value="Protein_kinase_ATP_BS"/>
</dbReference>
<comment type="caution">
    <text evidence="7">The sequence shown here is derived from an EMBL/GenBank/DDBJ whole genome shotgun (WGS) entry which is preliminary data.</text>
</comment>
<dbReference type="OrthoDB" id="68483at2759"/>
<organism evidence="7 8">
    <name type="scientific">Coemansia javaensis</name>
    <dbReference type="NCBI Taxonomy" id="2761396"/>
    <lineage>
        <taxon>Eukaryota</taxon>
        <taxon>Fungi</taxon>
        <taxon>Fungi incertae sedis</taxon>
        <taxon>Zoopagomycota</taxon>
        <taxon>Kickxellomycotina</taxon>
        <taxon>Kickxellomycetes</taxon>
        <taxon>Kickxellales</taxon>
        <taxon>Kickxellaceae</taxon>
        <taxon>Coemansia</taxon>
    </lineage>
</organism>
<dbReference type="InterPro" id="IPR011009">
    <property type="entry name" value="Kinase-like_dom_sf"/>
</dbReference>
<keyword evidence="4" id="KW-0723">Serine/threonine-protein kinase</keyword>
<keyword evidence="1 3" id="KW-0547">Nucleotide-binding</keyword>
<name>A0A9W8H902_9FUNG</name>
<evidence type="ECO:0000256" key="2">
    <source>
        <dbReference type="ARBA" id="ARBA00022840"/>
    </source>
</evidence>
<accession>A0A9W8H902</accession>
<dbReference type="Gene3D" id="3.30.200.20">
    <property type="entry name" value="Phosphorylase Kinase, domain 1"/>
    <property type="match status" value="1"/>
</dbReference>
<feature type="region of interest" description="Disordered" evidence="5">
    <location>
        <begin position="69"/>
        <end position="89"/>
    </location>
</feature>
<dbReference type="GO" id="GO:0005524">
    <property type="term" value="F:ATP binding"/>
    <property type="evidence" value="ECO:0007669"/>
    <property type="project" value="UniProtKB-UniRule"/>
</dbReference>
<dbReference type="GO" id="GO:0035556">
    <property type="term" value="P:intracellular signal transduction"/>
    <property type="evidence" value="ECO:0007669"/>
    <property type="project" value="TreeGrafter"/>
</dbReference>
<reference evidence="7" key="1">
    <citation type="submission" date="2022-07" db="EMBL/GenBank/DDBJ databases">
        <title>Phylogenomic reconstructions and comparative analyses of Kickxellomycotina fungi.</title>
        <authorList>
            <person name="Reynolds N.K."/>
            <person name="Stajich J.E."/>
            <person name="Barry K."/>
            <person name="Grigoriev I.V."/>
            <person name="Crous P."/>
            <person name="Smith M.E."/>
        </authorList>
    </citation>
    <scope>NUCLEOTIDE SEQUENCE</scope>
    <source>
        <strain evidence="7">NBRC 105414</strain>
    </source>
</reference>
<protein>
    <recommendedName>
        <fullName evidence="6">Protein kinase domain-containing protein</fullName>
    </recommendedName>
</protein>
<keyword evidence="4" id="KW-0808">Transferase</keyword>
<gene>
    <name evidence="7" type="ORF">H4R18_005307</name>
</gene>
<dbReference type="Proteomes" id="UP001140217">
    <property type="component" value="Unassembled WGS sequence"/>
</dbReference>